<gene>
    <name evidence="1" type="primary">RPA49</name>
    <name evidence="1" type="ORF">H2198_008859</name>
</gene>
<protein>
    <submittedName>
        <fullName evidence="1">DNA-directed RNA polymerase I subunit rpa49</fullName>
    </submittedName>
</protein>
<reference evidence="1" key="1">
    <citation type="submission" date="2022-10" db="EMBL/GenBank/DDBJ databases">
        <title>Culturing micro-colonial fungi from biological soil crusts in the Mojave desert and describing Neophaeococcomyces mojavensis, and introducing the new genera and species Taxawa tesnikishii.</title>
        <authorList>
            <person name="Kurbessoian T."/>
            <person name="Stajich J.E."/>
        </authorList>
    </citation>
    <scope>NUCLEOTIDE SEQUENCE</scope>
    <source>
        <strain evidence="1">JES_112</strain>
    </source>
</reference>
<comment type="caution">
    <text evidence="1">The sequence shown here is derived from an EMBL/GenBank/DDBJ whole genome shotgun (WGS) entry which is preliminary data.</text>
</comment>
<keyword evidence="2" id="KW-1185">Reference proteome</keyword>
<keyword evidence="1" id="KW-0240">DNA-directed RNA polymerase</keyword>
<dbReference type="Proteomes" id="UP001172386">
    <property type="component" value="Unassembled WGS sequence"/>
</dbReference>
<proteinExistence type="predicted"/>
<keyword evidence="1" id="KW-0804">Transcription</keyword>
<dbReference type="EMBL" id="JAPDRQ010000230">
    <property type="protein sequence ID" value="KAJ9651895.1"/>
    <property type="molecule type" value="Genomic_DNA"/>
</dbReference>
<organism evidence="1 2">
    <name type="scientific">Neophaeococcomyces mojaviensis</name>
    <dbReference type="NCBI Taxonomy" id="3383035"/>
    <lineage>
        <taxon>Eukaryota</taxon>
        <taxon>Fungi</taxon>
        <taxon>Dikarya</taxon>
        <taxon>Ascomycota</taxon>
        <taxon>Pezizomycotina</taxon>
        <taxon>Eurotiomycetes</taxon>
        <taxon>Chaetothyriomycetidae</taxon>
        <taxon>Chaetothyriales</taxon>
        <taxon>Chaetothyriales incertae sedis</taxon>
        <taxon>Neophaeococcomyces</taxon>
    </lineage>
</organism>
<evidence type="ECO:0000313" key="2">
    <source>
        <dbReference type="Proteomes" id="UP001172386"/>
    </source>
</evidence>
<sequence length="471" mass="52132">MSEKKRKRTSFPDGRPKKRQQTSNPVSVEHIPSPDVLKPIIANTPGATFPRDVKFQTFSKKTSQDMTNLLIHTSDHPTIDYTAVEGTDSTENYLKHYIAVFDPATDRLQLTEAKALTVRSTIRQRPQLDDSDTDQNASNIPTSQGTRAALTEAFGSKKSKKAVQSMAENRQLGQGGEGATIAEAMIANMSDEEEDTSTAAAAMRTNKPLPQPNLGTDDIEEVYSLNRLIFPSPSSNILKLMPIGLWTGRLRANKEIQNLRSRFVANRISYLGKHAISESDPAGTYNQQIQILRYVELLVEIAQFCSKIGHRKQLPFVDKWPEGTITGSTNIPSSVIKSVVNHFFPNNVASQHSMTLLRTTILALTLHVHPPSGTAGANRLVTEPTDIQLDLALEVSEVRKLYHELGCKIIAAVDRDLTVWGYTKILEKKKKRKDEDGNALSPPKPMFAVLRFPLDFPKASGGRRGGQGGRR</sequence>
<evidence type="ECO:0000313" key="1">
    <source>
        <dbReference type="EMBL" id="KAJ9651895.1"/>
    </source>
</evidence>
<accession>A0ACC2ZWQ4</accession>
<name>A0ACC2ZWQ4_9EURO</name>